<keyword evidence="2" id="KW-0238">DNA-binding</keyword>
<dbReference type="GO" id="GO:0006310">
    <property type="term" value="P:DNA recombination"/>
    <property type="evidence" value="ECO:0007669"/>
    <property type="project" value="UniProtKB-KW"/>
</dbReference>
<evidence type="ECO:0000256" key="3">
    <source>
        <dbReference type="ARBA" id="ARBA00023172"/>
    </source>
</evidence>
<dbReference type="InterPro" id="IPR013762">
    <property type="entry name" value="Integrase-like_cat_sf"/>
</dbReference>
<dbReference type="PANTHER" id="PTHR30349:SF64">
    <property type="entry name" value="PROPHAGE INTEGRASE INTD-RELATED"/>
    <property type="match status" value="1"/>
</dbReference>
<dbReference type="GO" id="GO:0003677">
    <property type="term" value="F:DNA binding"/>
    <property type="evidence" value="ECO:0007669"/>
    <property type="project" value="UniProtKB-KW"/>
</dbReference>
<protein>
    <submittedName>
        <fullName evidence="5">Site-specific integrase</fullName>
    </submittedName>
</protein>
<reference evidence="5 6" key="1">
    <citation type="submission" date="2018-09" db="EMBL/GenBank/DDBJ databases">
        <title>YIM PH21274 draft genome.</title>
        <authorList>
            <person name="Miao C."/>
        </authorList>
    </citation>
    <scope>NUCLEOTIDE SEQUENCE [LARGE SCALE GENOMIC DNA]</scope>
    <source>
        <strain evidence="5 6">YIM PH 21724</strain>
    </source>
</reference>
<accession>A0A3A4KPK8</accession>
<dbReference type="EMBL" id="QZFU01000015">
    <property type="protein sequence ID" value="RJO77696.1"/>
    <property type="molecule type" value="Genomic_DNA"/>
</dbReference>
<dbReference type="AlphaFoldDB" id="A0A3A4KPK8"/>
<evidence type="ECO:0000259" key="4">
    <source>
        <dbReference type="PROSITE" id="PS51898"/>
    </source>
</evidence>
<dbReference type="InterPro" id="IPR050090">
    <property type="entry name" value="Tyrosine_recombinase_XerCD"/>
</dbReference>
<dbReference type="PROSITE" id="PS51898">
    <property type="entry name" value="TYR_RECOMBINASE"/>
    <property type="match status" value="1"/>
</dbReference>
<comment type="caution">
    <text evidence="5">The sequence shown here is derived from an EMBL/GenBank/DDBJ whole genome shotgun (WGS) entry which is preliminary data.</text>
</comment>
<gene>
    <name evidence="5" type="ORF">D5S18_08170</name>
</gene>
<feature type="domain" description="Tyr recombinase" evidence="4">
    <location>
        <begin position="141"/>
        <end position="327"/>
    </location>
</feature>
<keyword evidence="6" id="KW-1185">Reference proteome</keyword>
<comment type="similarity">
    <text evidence="1">Belongs to the 'phage' integrase family.</text>
</comment>
<dbReference type="Gene3D" id="1.10.150.130">
    <property type="match status" value="1"/>
</dbReference>
<dbReference type="Gene3D" id="1.10.443.10">
    <property type="entry name" value="Intergrase catalytic core"/>
    <property type="match status" value="1"/>
</dbReference>
<dbReference type="CDD" id="cd00397">
    <property type="entry name" value="DNA_BRE_C"/>
    <property type="match status" value="1"/>
</dbReference>
<evidence type="ECO:0000256" key="1">
    <source>
        <dbReference type="ARBA" id="ARBA00008857"/>
    </source>
</evidence>
<dbReference type="PANTHER" id="PTHR30349">
    <property type="entry name" value="PHAGE INTEGRASE-RELATED"/>
    <property type="match status" value="1"/>
</dbReference>
<dbReference type="InterPro" id="IPR011010">
    <property type="entry name" value="DNA_brk_join_enz"/>
</dbReference>
<organism evidence="5 6">
    <name type="scientific">Nocardia panacis</name>
    <dbReference type="NCBI Taxonomy" id="2340916"/>
    <lineage>
        <taxon>Bacteria</taxon>
        <taxon>Bacillati</taxon>
        <taxon>Actinomycetota</taxon>
        <taxon>Actinomycetes</taxon>
        <taxon>Mycobacteriales</taxon>
        <taxon>Nocardiaceae</taxon>
        <taxon>Nocardia</taxon>
    </lineage>
</organism>
<keyword evidence="3" id="KW-0233">DNA recombination</keyword>
<sequence>MTTSAEVTAALLLLERLGLTPEQLIDSAESRPIPTFSTYIPTVIESMAPTTLRVYGPYLRRIQQTWPDNRLDEPTTSQLRCLADETGKNAMIRRNSRGGRSATENLIAAARFIYRRAEDDGLIRPENNPARRVAKPRRVPSTRRALANHQLAEIIRVAATTGNDPQLDALLLRFHIETACRRCGALSLRPSDLDVEQCLVFLREKGSAVRWQPVSPTLMRALLEHIAERHRNAAIESEPLFRRRSGRPITRRRYDSLWNRIGQHLEWVERQQITAHWLRHTTLTWVERNYGYAIARAYAGHTEPDGRSGQTATYIRASLQEVCYALAAMTGEPHPLAA</sequence>
<evidence type="ECO:0000256" key="2">
    <source>
        <dbReference type="ARBA" id="ARBA00023125"/>
    </source>
</evidence>
<dbReference type="RefSeq" id="WP_120039221.1">
    <property type="nucleotide sequence ID" value="NZ_QZFU01000015.1"/>
</dbReference>
<evidence type="ECO:0000313" key="5">
    <source>
        <dbReference type="EMBL" id="RJO77696.1"/>
    </source>
</evidence>
<dbReference type="GO" id="GO:0015074">
    <property type="term" value="P:DNA integration"/>
    <property type="evidence" value="ECO:0007669"/>
    <property type="project" value="InterPro"/>
</dbReference>
<proteinExistence type="inferred from homology"/>
<name>A0A3A4KPK8_9NOCA</name>
<dbReference type="SUPFAM" id="SSF56349">
    <property type="entry name" value="DNA breaking-rejoining enzymes"/>
    <property type="match status" value="1"/>
</dbReference>
<evidence type="ECO:0000313" key="6">
    <source>
        <dbReference type="Proteomes" id="UP000266677"/>
    </source>
</evidence>
<dbReference type="InterPro" id="IPR010998">
    <property type="entry name" value="Integrase_recombinase_N"/>
</dbReference>
<dbReference type="InterPro" id="IPR002104">
    <property type="entry name" value="Integrase_catalytic"/>
</dbReference>
<dbReference type="Pfam" id="PF00589">
    <property type="entry name" value="Phage_integrase"/>
    <property type="match status" value="1"/>
</dbReference>
<dbReference type="Proteomes" id="UP000266677">
    <property type="component" value="Unassembled WGS sequence"/>
</dbReference>
<dbReference type="OrthoDB" id="864726at2"/>